<dbReference type="PRINTS" id="PR01486">
    <property type="entry name" value="PHPHLIPASEA1"/>
</dbReference>
<keyword evidence="11" id="KW-0732">Signal</keyword>
<keyword evidence="12 20" id="KW-0378">Hydrolase</keyword>
<feature type="binding site" description="in dimeric form" evidence="19">
    <location>
        <position position="166"/>
    </location>
    <ligand>
        <name>Ca(2+)</name>
        <dbReference type="ChEBI" id="CHEBI:29108"/>
        <label>1</label>
    </ligand>
</feature>
<keyword evidence="9" id="KW-0812">Transmembrane</keyword>
<dbReference type="SUPFAM" id="SSF56931">
    <property type="entry name" value="Outer membrane phospholipase A (OMPLA)"/>
    <property type="match status" value="1"/>
</dbReference>
<keyword evidence="15 20" id="KW-0443">Lipid metabolism</keyword>
<evidence type="ECO:0000256" key="11">
    <source>
        <dbReference type="ARBA" id="ARBA00022729"/>
    </source>
</evidence>
<name>A0A831RQQ6_9GAMM</name>
<dbReference type="EMBL" id="DRLF01000008">
    <property type="protein sequence ID" value="HEC05246.1"/>
    <property type="molecule type" value="Genomic_DNA"/>
</dbReference>
<evidence type="ECO:0000256" key="1">
    <source>
        <dbReference type="ARBA" id="ARBA00000111"/>
    </source>
</evidence>
<proteinExistence type="inferred from homology"/>
<dbReference type="GO" id="GO:0004623">
    <property type="term" value="F:phospholipase A2 activity"/>
    <property type="evidence" value="ECO:0007669"/>
    <property type="project" value="UniProtKB-EC"/>
</dbReference>
<keyword evidence="17 20" id="KW-0998">Cell outer membrane</keyword>
<feature type="binding site" description="in dimeric form" evidence="19">
    <location>
        <position position="125"/>
    </location>
    <ligand>
        <name>Ca(2+)</name>
        <dbReference type="ChEBI" id="CHEBI:29108"/>
        <label>1</label>
    </ligand>
</feature>
<comment type="subunit">
    <text evidence="4 20">Homodimer; dimerization is reversible, and the dimeric form is the active one.</text>
</comment>
<dbReference type="GO" id="GO:0009279">
    <property type="term" value="C:cell outer membrane"/>
    <property type="evidence" value="ECO:0007669"/>
    <property type="project" value="UniProtKB-SubCell"/>
</dbReference>
<evidence type="ECO:0000256" key="10">
    <source>
        <dbReference type="ARBA" id="ARBA00022723"/>
    </source>
</evidence>
<sequence>MTVGDIREACREKHPGMPAENDQAAASTSAVARRMIQEKITEDKAFVLTPYRPNYILLAAYNAAGVNEQPFQEAFPDKKPDLNDTEVKFQISFKFPIVKNLFGDNGDLYAAYTNRSFWQVYNTDSAPFRETNHEPEAWLRFYNDFEFLGMRNVLNDIGIVHQSNGRSGSLSRSWNRVYARFVFESGNLAFAVQPWYRIRESKKNDDNPDIEDYLGNFEFQGAYRWGAHEFGLMFRNNLDFDVNRGAAQLDWSFPIHGRLRGYVQWFNGYGESLIDYNENVNSFGVGVKLTDWL</sequence>
<keyword evidence="13 19" id="KW-0106">Calcium</keyword>
<evidence type="ECO:0000256" key="12">
    <source>
        <dbReference type="ARBA" id="ARBA00022801"/>
    </source>
</evidence>
<dbReference type="GO" id="GO:0005509">
    <property type="term" value="F:calcium ion binding"/>
    <property type="evidence" value="ECO:0007669"/>
    <property type="project" value="TreeGrafter"/>
</dbReference>
<keyword evidence="14 20" id="KW-0442">Lipid degradation</keyword>
<evidence type="ECO:0000256" key="16">
    <source>
        <dbReference type="ARBA" id="ARBA00023136"/>
    </source>
</evidence>
<evidence type="ECO:0000256" key="8">
    <source>
        <dbReference type="ARBA" id="ARBA00022452"/>
    </source>
</evidence>
<dbReference type="GO" id="GO:0008970">
    <property type="term" value="F:phospholipase A1 activity"/>
    <property type="evidence" value="ECO:0007669"/>
    <property type="project" value="UniProtKB-EC"/>
</dbReference>
<dbReference type="Pfam" id="PF02253">
    <property type="entry name" value="PLA1"/>
    <property type="match status" value="1"/>
</dbReference>
<dbReference type="EC" id="3.1.1.32" evidence="5 20"/>
<reference evidence="21" key="1">
    <citation type="journal article" date="2020" name="mSystems">
        <title>Genome- and Community-Level Interaction Insights into Carbon Utilization and Element Cycling Functions of Hydrothermarchaeota in Hydrothermal Sediment.</title>
        <authorList>
            <person name="Zhou Z."/>
            <person name="Liu Y."/>
            <person name="Xu W."/>
            <person name="Pan J."/>
            <person name="Luo Z.H."/>
            <person name="Li M."/>
        </authorList>
    </citation>
    <scope>NUCLEOTIDE SEQUENCE [LARGE SCALE GENOMIC DNA]</scope>
    <source>
        <strain evidence="21">HyVt-458</strain>
    </source>
</reference>
<evidence type="ECO:0000256" key="20">
    <source>
        <dbReference type="RuleBase" id="RU366027"/>
    </source>
</evidence>
<evidence type="ECO:0000256" key="3">
    <source>
        <dbReference type="ARBA" id="ARBA00010525"/>
    </source>
</evidence>
<comment type="function">
    <text evidence="20">Hydrolysis of phosphatidylcholine with phospholipase A2 (EC 3.1.1.4) and phospholipase A1 (EC 3.1.1.32) activities.</text>
</comment>
<comment type="caution">
    <text evidence="21">The sequence shown here is derived from an EMBL/GenBank/DDBJ whole genome shotgun (WGS) entry which is preliminary data.</text>
</comment>
<evidence type="ECO:0000256" key="9">
    <source>
        <dbReference type="ARBA" id="ARBA00022692"/>
    </source>
</evidence>
<dbReference type="Gene3D" id="2.40.230.10">
    <property type="entry name" value="Phospholipase A1"/>
    <property type="match status" value="1"/>
</dbReference>
<comment type="catalytic activity">
    <reaction evidence="1 20">
        <text>a 1,2-diacyl-sn-glycero-3-phosphocholine + H2O = a 2-acyl-sn-glycero-3-phosphocholine + a fatty acid + H(+)</text>
        <dbReference type="Rhea" id="RHEA:18689"/>
        <dbReference type="ChEBI" id="CHEBI:15377"/>
        <dbReference type="ChEBI" id="CHEBI:15378"/>
        <dbReference type="ChEBI" id="CHEBI:28868"/>
        <dbReference type="ChEBI" id="CHEBI:57643"/>
        <dbReference type="ChEBI" id="CHEBI:57875"/>
        <dbReference type="EC" id="3.1.1.32"/>
    </reaction>
</comment>
<evidence type="ECO:0000256" key="14">
    <source>
        <dbReference type="ARBA" id="ARBA00022963"/>
    </source>
</evidence>
<dbReference type="Proteomes" id="UP000886339">
    <property type="component" value="Unassembled WGS sequence"/>
</dbReference>
<feature type="active site" description="Nucleophile" evidence="18">
    <location>
        <position position="163"/>
    </location>
</feature>
<evidence type="ECO:0000256" key="6">
    <source>
        <dbReference type="ARBA" id="ARBA00013278"/>
    </source>
</evidence>
<dbReference type="PANTHER" id="PTHR40457">
    <property type="entry name" value="PHOSPHOLIPASE A1"/>
    <property type="match status" value="1"/>
</dbReference>
<gene>
    <name evidence="21" type="ORF">ENJ12_00205</name>
</gene>
<evidence type="ECO:0000256" key="15">
    <source>
        <dbReference type="ARBA" id="ARBA00023098"/>
    </source>
</evidence>
<feature type="binding site" description="in dimeric form" evidence="19">
    <location>
        <position position="206"/>
    </location>
    <ligand>
        <name>Ca(2+)</name>
        <dbReference type="ChEBI" id="CHEBI:29108"/>
        <label>1</label>
    </ligand>
</feature>
<dbReference type="AlphaFoldDB" id="A0A831RQQ6"/>
<evidence type="ECO:0000256" key="2">
    <source>
        <dbReference type="ARBA" id="ARBA00001604"/>
    </source>
</evidence>
<comment type="similarity">
    <text evidence="3 20">Belongs to the phospholipase A1 family.</text>
</comment>
<keyword evidence="16" id="KW-0472">Membrane</keyword>
<evidence type="ECO:0000256" key="4">
    <source>
        <dbReference type="ARBA" id="ARBA00011702"/>
    </source>
</evidence>
<evidence type="ECO:0000256" key="17">
    <source>
        <dbReference type="ARBA" id="ARBA00023237"/>
    </source>
</evidence>
<dbReference type="PANTHER" id="PTHR40457:SF1">
    <property type="entry name" value="PHOSPHOLIPASE A1"/>
    <property type="match status" value="1"/>
</dbReference>
<dbReference type="CDD" id="cd00541">
    <property type="entry name" value="OMPLA"/>
    <property type="match status" value="1"/>
</dbReference>
<dbReference type="GO" id="GO:0016042">
    <property type="term" value="P:lipid catabolic process"/>
    <property type="evidence" value="ECO:0007669"/>
    <property type="project" value="UniProtKB-KW"/>
</dbReference>
<organism evidence="21">
    <name type="scientific">Thiolapillus brandeum</name>
    <dbReference type="NCBI Taxonomy" id="1076588"/>
    <lineage>
        <taxon>Bacteria</taxon>
        <taxon>Pseudomonadati</taxon>
        <taxon>Pseudomonadota</taxon>
        <taxon>Gammaproteobacteria</taxon>
        <taxon>Chromatiales</taxon>
        <taxon>Sedimenticolaceae</taxon>
        <taxon>Thiolapillus</taxon>
    </lineage>
</organism>
<evidence type="ECO:0000256" key="18">
    <source>
        <dbReference type="PIRSR" id="PIRSR603187-1"/>
    </source>
</evidence>
<evidence type="ECO:0000313" key="21">
    <source>
        <dbReference type="EMBL" id="HEC05246.1"/>
    </source>
</evidence>
<dbReference type="InterPro" id="IPR036541">
    <property type="entry name" value="PLipase_A1_sf"/>
</dbReference>
<comment type="subcellular location">
    <subcellularLocation>
        <location evidence="20">Cell outer membrane</location>
        <topology evidence="20">Multi-pass membrane protein</topology>
    </subcellularLocation>
    <text evidence="20">One of the very few enzymes located there.</text>
</comment>
<keyword evidence="8" id="KW-1134">Transmembrane beta strand</keyword>
<protein>
    <recommendedName>
        <fullName evidence="7 20">Phospholipase A1</fullName>
        <ecNumber evidence="5 20">3.1.1.32</ecNumber>
        <ecNumber evidence="6 20">3.1.1.4</ecNumber>
    </recommendedName>
    <alternativeName>
        <fullName evidence="20">Phosphatidylcholine 1-acylhydrolase</fullName>
    </alternativeName>
</protein>
<keyword evidence="10 19" id="KW-0479">Metal-binding</keyword>
<evidence type="ECO:0000256" key="7">
    <source>
        <dbReference type="ARBA" id="ARBA00021726"/>
    </source>
</evidence>
<comment type="cofactor">
    <cofactor evidence="20">
        <name>Ca(2+)</name>
        <dbReference type="ChEBI" id="CHEBI:29108"/>
    </cofactor>
    <text evidence="20">Binds 1 Ca(2+) ion per monomer. In the dimeric form the Ca(2+) is bound by different amino acids with binding of each Ca(2+) shared with ligands coming from each monomer. The Ca(2+) ion may have a role in catalysis.</text>
</comment>
<feature type="active site" description="Proton acceptor" evidence="18">
    <location>
        <position position="161"/>
    </location>
</feature>
<evidence type="ECO:0000256" key="13">
    <source>
        <dbReference type="ARBA" id="ARBA00022837"/>
    </source>
</evidence>
<feature type="binding site" description="in dimeric form" evidence="19">
    <location>
        <position position="171"/>
    </location>
    <ligand>
        <name>Ca(2+)</name>
        <dbReference type="ChEBI" id="CHEBI:29108"/>
        <label>1</label>
    </ligand>
</feature>
<accession>A0A831RQQ6</accession>
<evidence type="ECO:0000256" key="5">
    <source>
        <dbReference type="ARBA" id="ARBA00013179"/>
    </source>
</evidence>
<comment type="catalytic activity">
    <reaction evidence="2 20">
        <text>a 1,2-diacyl-sn-glycero-3-phosphocholine + H2O = a 1-acyl-sn-glycero-3-phosphocholine + a fatty acid + H(+)</text>
        <dbReference type="Rhea" id="RHEA:15801"/>
        <dbReference type="ChEBI" id="CHEBI:15377"/>
        <dbReference type="ChEBI" id="CHEBI:15378"/>
        <dbReference type="ChEBI" id="CHEBI:28868"/>
        <dbReference type="ChEBI" id="CHEBI:57643"/>
        <dbReference type="ChEBI" id="CHEBI:58168"/>
        <dbReference type="EC" id="3.1.1.4"/>
    </reaction>
</comment>
<evidence type="ECO:0000256" key="19">
    <source>
        <dbReference type="PIRSR" id="PIRSR603187-2"/>
    </source>
</evidence>
<dbReference type="InterPro" id="IPR003187">
    <property type="entry name" value="PLipase_A1"/>
</dbReference>
<dbReference type="EC" id="3.1.1.4" evidence="6 20"/>